<protein>
    <submittedName>
        <fullName evidence="1">Uncharacterized protein</fullName>
    </submittedName>
</protein>
<name>X0SKG1_9ZZZZ</name>
<accession>X0SKG1</accession>
<proteinExistence type="predicted"/>
<dbReference type="AlphaFoldDB" id="X0SKG1"/>
<evidence type="ECO:0000313" key="1">
    <source>
        <dbReference type="EMBL" id="GAF81568.1"/>
    </source>
</evidence>
<organism evidence="1">
    <name type="scientific">marine sediment metagenome</name>
    <dbReference type="NCBI Taxonomy" id="412755"/>
    <lineage>
        <taxon>unclassified sequences</taxon>
        <taxon>metagenomes</taxon>
        <taxon>ecological metagenomes</taxon>
    </lineage>
</organism>
<reference evidence="1" key="1">
    <citation type="journal article" date="2014" name="Front. Microbiol.">
        <title>High frequency of phylogenetically diverse reductive dehalogenase-homologous genes in deep subseafloor sedimentary metagenomes.</title>
        <authorList>
            <person name="Kawai M."/>
            <person name="Futagami T."/>
            <person name="Toyoda A."/>
            <person name="Takaki Y."/>
            <person name="Nishi S."/>
            <person name="Hori S."/>
            <person name="Arai W."/>
            <person name="Tsubouchi T."/>
            <person name="Morono Y."/>
            <person name="Uchiyama I."/>
            <person name="Ito T."/>
            <person name="Fujiyama A."/>
            <person name="Inagaki F."/>
            <person name="Takami H."/>
        </authorList>
    </citation>
    <scope>NUCLEOTIDE SEQUENCE</scope>
    <source>
        <strain evidence="1">Expedition CK06-06</strain>
    </source>
</reference>
<feature type="non-terminal residue" evidence="1">
    <location>
        <position position="99"/>
    </location>
</feature>
<sequence>MLNYLNSGRRTHELNEHVLNSLMAAQAVGATFEAGKLSKKESEWTDAFVHGHVSVSAITQMRQQEQIGRILKVTLCAAPGDEPSRADTWLDMLSEPTRH</sequence>
<gene>
    <name evidence="1" type="ORF">S01H1_14121</name>
</gene>
<dbReference type="EMBL" id="BARS01007327">
    <property type="protein sequence ID" value="GAF81568.1"/>
    <property type="molecule type" value="Genomic_DNA"/>
</dbReference>
<comment type="caution">
    <text evidence="1">The sequence shown here is derived from an EMBL/GenBank/DDBJ whole genome shotgun (WGS) entry which is preliminary data.</text>
</comment>